<keyword evidence="3" id="KW-1185">Reference proteome</keyword>
<feature type="region of interest" description="Disordered" evidence="1">
    <location>
        <begin position="126"/>
        <end position="177"/>
    </location>
</feature>
<protein>
    <submittedName>
        <fullName evidence="2">Uncharacterized protein</fullName>
    </submittedName>
</protein>
<dbReference type="OrthoDB" id="6431139at2759"/>
<gene>
    <name evidence="2" type="primary">AVEN_32694_1</name>
    <name evidence="2" type="ORF">NPIL_235021</name>
</gene>
<evidence type="ECO:0000313" key="3">
    <source>
        <dbReference type="Proteomes" id="UP000887013"/>
    </source>
</evidence>
<dbReference type="AlphaFoldDB" id="A0A8X6M8B0"/>
<dbReference type="EMBL" id="BMAW01087456">
    <property type="protein sequence ID" value="GFS29848.1"/>
    <property type="molecule type" value="Genomic_DNA"/>
</dbReference>
<sequence length="177" mass="19186">MAPRGNGAASGLFGSYRTPDVPLHQYAPPPTTYTPNHSSGVPYYNTGRYSVSPLSNCPPLERLQPAAMGYPGDIPDSIHNGSNFNGALHGSNIWGTSPTNPGLTAEALGGCKEIISRNWKGEKILRKKEKETTKETEHKKAESQSRITSQNMLCKSNDAENSQNVTASLKPRALEFE</sequence>
<organism evidence="2 3">
    <name type="scientific">Nephila pilipes</name>
    <name type="common">Giant wood spider</name>
    <name type="synonym">Nephila maculata</name>
    <dbReference type="NCBI Taxonomy" id="299642"/>
    <lineage>
        <taxon>Eukaryota</taxon>
        <taxon>Metazoa</taxon>
        <taxon>Ecdysozoa</taxon>
        <taxon>Arthropoda</taxon>
        <taxon>Chelicerata</taxon>
        <taxon>Arachnida</taxon>
        <taxon>Araneae</taxon>
        <taxon>Araneomorphae</taxon>
        <taxon>Entelegynae</taxon>
        <taxon>Araneoidea</taxon>
        <taxon>Nephilidae</taxon>
        <taxon>Nephila</taxon>
    </lineage>
</organism>
<proteinExistence type="predicted"/>
<name>A0A8X6M8B0_NEPPI</name>
<dbReference type="Proteomes" id="UP000887013">
    <property type="component" value="Unassembled WGS sequence"/>
</dbReference>
<evidence type="ECO:0000256" key="1">
    <source>
        <dbReference type="SAM" id="MobiDB-lite"/>
    </source>
</evidence>
<feature type="compositionally biased region" description="Basic and acidic residues" evidence="1">
    <location>
        <begin position="126"/>
        <end position="143"/>
    </location>
</feature>
<accession>A0A8X6M8B0</accession>
<feature type="compositionally biased region" description="Polar residues" evidence="1">
    <location>
        <begin position="144"/>
        <end position="167"/>
    </location>
</feature>
<reference evidence="2" key="1">
    <citation type="submission" date="2020-08" db="EMBL/GenBank/DDBJ databases">
        <title>Multicomponent nature underlies the extraordinary mechanical properties of spider dragline silk.</title>
        <authorList>
            <person name="Kono N."/>
            <person name="Nakamura H."/>
            <person name="Mori M."/>
            <person name="Yoshida Y."/>
            <person name="Ohtoshi R."/>
            <person name="Malay A.D."/>
            <person name="Moran D.A.P."/>
            <person name="Tomita M."/>
            <person name="Numata K."/>
            <person name="Arakawa K."/>
        </authorList>
    </citation>
    <scope>NUCLEOTIDE SEQUENCE</scope>
</reference>
<evidence type="ECO:0000313" key="2">
    <source>
        <dbReference type="EMBL" id="GFS29848.1"/>
    </source>
</evidence>
<comment type="caution">
    <text evidence="2">The sequence shown here is derived from an EMBL/GenBank/DDBJ whole genome shotgun (WGS) entry which is preliminary data.</text>
</comment>